<evidence type="ECO:0000256" key="8">
    <source>
        <dbReference type="ARBA" id="ARBA00023136"/>
    </source>
</evidence>
<evidence type="ECO:0000256" key="3">
    <source>
        <dbReference type="ARBA" id="ARBA00022614"/>
    </source>
</evidence>
<keyword evidence="3" id="KW-0433">Leucine-rich repeat</keyword>
<dbReference type="InterPro" id="IPR001611">
    <property type="entry name" value="Leu-rich_rpt"/>
</dbReference>
<dbReference type="SMART" id="SM00369">
    <property type="entry name" value="LRR_TYP"/>
    <property type="match status" value="2"/>
</dbReference>
<sequence length="343" mass="38608">MKLLFWPVVLSIEILFVTRPITSLCPPQDDTSFCLCTESTDTCFYSCTASFGASLVSMGEYFNPCPRIKLSLTGEANFLPHGFFTKFGDMRSFEFTFSGLKLDSLTDPSPGPSVFQDTSVSDQWSLNFNWVETKNNWNWLDFSALEVGNTATTSFYSNISKIDNMNSDFYSAFENANLDSIVIGLAGLKSLADVPTGKYSTLVNMNFEKNEIQEIKRSHFPRPATNLKSISLSWNKIRVLPENLFTEMPELKYIDISANPISVLPEMTFKPIISSLNRLYVINLALSCDCQLAWILPYWETKVIDSGGMAWRPRRCKEPTHLANKSVGELTVDNLNCADRVEA</sequence>
<dbReference type="Gene3D" id="3.80.10.10">
    <property type="entry name" value="Ribonuclease Inhibitor"/>
    <property type="match status" value="1"/>
</dbReference>
<dbReference type="SUPFAM" id="SSF52058">
    <property type="entry name" value="L domain-like"/>
    <property type="match status" value="1"/>
</dbReference>
<dbReference type="GeneID" id="111088494"/>
<dbReference type="InterPro" id="IPR031283">
    <property type="entry name" value="AMIGO"/>
</dbReference>
<evidence type="ECO:0000256" key="4">
    <source>
        <dbReference type="ARBA" id="ARBA00022692"/>
    </source>
</evidence>
<keyword evidence="10" id="KW-0393">Immunoglobulin domain</keyword>
<evidence type="ECO:0000313" key="11">
    <source>
        <dbReference type="Proteomes" id="UP000694941"/>
    </source>
</evidence>
<evidence type="ECO:0000256" key="10">
    <source>
        <dbReference type="ARBA" id="ARBA00023319"/>
    </source>
</evidence>
<proteinExistence type="inferred from homology"/>
<name>A0ABM1TF44_LIMPO</name>
<dbReference type="RefSeq" id="XP_022254500.1">
    <property type="nucleotide sequence ID" value="XM_022398792.1"/>
</dbReference>
<dbReference type="Pfam" id="PF13855">
    <property type="entry name" value="LRR_8"/>
    <property type="match status" value="1"/>
</dbReference>
<keyword evidence="9" id="KW-0325">Glycoprotein</keyword>
<evidence type="ECO:0000256" key="9">
    <source>
        <dbReference type="ARBA" id="ARBA00023180"/>
    </source>
</evidence>
<evidence type="ECO:0000256" key="5">
    <source>
        <dbReference type="ARBA" id="ARBA00022737"/>
    </source>
</evidence>
<keyword evidence="11" id="KW-1185">Reference proteome</keyword>
<evidence type="ECO:0000256" key="7">
    <source>
        <dbReference type="ARBA" id="ARBA00022989"/>
    </source>
</evidence>
<dbReference type="InterPro" id="IPR003591">
    <property type="entry name" value="Leu-rich_rpt_typical-subtyp"/>
</dbReference>
<dbReference type="PANTHER" id="PTHR24368">
    <property type="entry name" value="AMPHOTERIN-INDUCED PROTEIN"/>
    <property type="match status" value="1"/>
</dbReference>
<keyword evidence="5" id="KW-0677">Repeat</keyword>
<dbReference type="Proteomes" id="UP000694941">
    <property type="component" value="Unplaced"/>
</dbReference>
<dbReference type="InterPro" id="IPR032675">
    <property type="entry name" value="LRR_dom_sf"/>
</dbReference>
<evidence type="ECO:0000256" key="6">
    <source>
        <dbReference type="ARBA" id="ARBA00022889"/>
    </source>
</evidence>
<protein>
    <submittedName>
        <fullName evidence="12">Uncharacterized protein LOC111088494</fullName>
    </submittedName>
</protein>
<reference evidence="12" key="1">
    <citation type="submission" date="2025-08" db="UniProtKB">
        <authorList>
            <consortium name="RefSeq"/>
        </authorList>
    </citation>
    <scope>IDENTIFICATION</scope>
    <source>
        <tissue evidence="12">Muscle</tissue>
    </source>
</reference>
<evidence type="ECO:0000313" key="12">
    <source>
        <dbReference type="RefSeq" id="XP_022254500.1"/>
    </source>
</evidence>
<keyword evidence="4" id="KW-0812">Transmembrane</keyword>
<keyword evidence="7" id="KW-1133">Transmembrane helix</keyword>
<dbReference type="PANTHER" id="PTHR24368:SF210">
    <property type="entry name" value="SURFACE ANTIGEN BSPA-LIKE"/>
    <property type="match status" value="1"/>
</dbReference>
<evidence type="ECO:0000256" key="2">
    <source>
        <dbReference type="ARBA" id="ARBA00005670"/>
    </source>
</evidence>
<keyword evidence="6" id="KW-0130">Cell adhesion</keyword>
<organism evidence="11 12">
    <name type="scientific">Limulus polyphemus</name>
    <name type="common">Atlantic horseshoe crab</name>
    <dbReference type="NCBI Taxonomy" id="6850"/>
    <lineage>
        <taxon>Eukaryota</taxon>
        <taxon>Metazoa</taxon>
        <taxon>Ecdysozoa</taxon>
        <taxon>Arthropoda</taxon>
        <taxon>Chelicerata</taxon>
        <taxon>Merostomata</taxon>
        <taxon>Xiphosura</taxon>
        <taxon>Limulidae</taxon>
        <taxon>Limulus</taxon>
    </lineage>
</organism>
<comment type="similarity">
    <text evidence="2">Belongs to the immunoglobulin superfamily. AMIGO family.</text>
</comment>
<comment type="subcellular location">
    <subcellularLocation>
        <location evidence="1">Membrane</location>
        <topology evidence="1">Single-pass type I membrane protein</topology>
    </subcellularLocation>
</comment>
<keyword evidence="8" id="KW-0472">Membrane</keyword>
<accession>A0ABM1TF44</accession>
<evidence type="ECO:0000256" key="1">
    <source>
        <dbReference type="ARBA" id="ARBA00004479"/>
    </source>
</evidence>
<gene>
    <name evidence="12" type="primary">LOC111088494</name>
</gene>